<evidence type="ECO:0000259" key="1">
    <source>
        <dbReference type="PROSITE" id="PS51819"/>
    </source>
</evidence>
<organism evidence="2 3">
    <name type="scientific">Sorangium cellulosum</name>
    <name type="common">Polyangium cellulosum</name>
    <dbReference type="NCBI Taxonomy" id="56"/>
    <lineage>
        <taxon>Bacteria</taxon>
        <taxon>Pseudomonadati</taxon>
        <taxon>Myxococcota</taxon>
        <taxon>Polyangia</taxon>
        <taxon>Polyangiales</taxon>
        <taxon>Polyangiaceae</taxon>
        <taxon>Sorangium</taxon>
    </lineage>
</organism>
<sequence length="141" mass="15639">MGQKEHNLMSHKLFVSLPIKNLERTKAFFKALGFTFNPKVTGEEAACMLIGEHAYAMLLVEPFFKTFTKKEICDTATHVEGAFGLSCESRAEVDAMVAKALAGGGKEAGPPEDHGFMYSRSFEDLDGHHWEVVWMDPKAAQ</sequence>
<dbReference type="InterPro" id="IPR037523">
    <property type="entry name" value="VOC_core"/>
</dbReference>
<reference evidence="2 3" key="1">
    <citation type="submission" date="2015-09" db="EMBL/GenBank/DDBJ databases">
        <title>Sorangium comparison.</title>
        <authorList>
            <person name="Zaburannyi N."/>
            <person name="Bunk B."/>
            <person name="Overmann J."/>
            <person name="Mueller R."/>
        </authorList>
    </citation>
    <scope>NUCLEOTIDE SEQUENCE [LARGE SCALE GENOMIC DNA]</scope>
    <source>
        <strain evidence="2 3">So ce836</strain>
    </source>
</reference>
<feature type="domain" description="VOC" evidence="1">
    <location>
        <begin position="11"/>
        <end position="135"/>
    </location>
</feature>
<dbReference type="PROSITE" id="PS51819">
    <property type="entry name" value="VOC"/>
    <property type="match status" value="1"/>
</dbReference>
<dbReference type="Pfam" id="PF00903">
    <property type="entry name" value="Glyoxalase"/>
    <property type="match status" value="1"/>
</dbReference>
<evidence type="ECO:0000313" key="3">
    <source>
        <dbReference type="Proteomes" id="UP000295497"/>
    </source>
</evidence>
<dbReference type="EMBL" id="CP012672">
    <property type="protein sequence ID" value="AUX33032.1"/>
    <property type="molecule type" value="Genomic_DNA"/>
</dbReference>
<protein>
    <submittedName>
        <fullName evidence="2">Extradiol dioxygenase</fullName>
    </submittedName>
</protein>
<gene>
    <name evidence="2" type="ORF">SOCE836_051840</name>
</gene>
<dbReference type="PANTHER" id="PTHR36503">
    <property type="entry name" value="BLR2520 PROTEIN"/>
    <property type="match status" value="1"/>
</dbReference>
<dbReference type="InterPro" id="IPR029068">
    <property type="entry name" value="Glyas_Bleomycin-R_OHBP_Dase"/>
</dbReference>
<evidence type="ECO:0000313" key="2">
    <source>
        <dbReference type="EMBL" id="AUX33032.1"/>
    </source>
</evidence>
<dbReference type="PANTHER" id="PTHR36503:SF2">
    <property type="entry name" value="BLR2408 PROTEIN"/>
    <property type="match status" value="1"/>
</dbReference>
<dbReference type="InterPro" id="IPR004360">
    <property type="entry name" value="Glyas_Fos-R_dOase_dom"/>
</dbReference>
<dbReference type="GO" id="GO:0051213">
    <property type="term" value="F:dioxygenase activity"/>
    <property type="evidence" value="ECO:0007669"/>
    <property type="project" value="UniProtKB-KW"/>
</dbReference>
<dbReference type="Proteomes" id="UP000295497">
    <property type="component" value="Chromosome"/>
</dbReference>
<accession>A0A4V0NGF9</accession>
<keyword evidence="2" id="KW-0223">Dioxygenase</keyword>
<proteinExistence type="predicted"/>
<dbReference type="SUPFAM" id="SSF54593">
    <property type="entry name" value="Glyoxalase/Bleomycin resistance protein/Dihydroxybiphenyl dioxygenase"/>
    <property type="match status" value="1"/>
</dbReference>
<keyword evidence="2" id="KW-0560">Oxidoreductase</keyword>
<dbReference type="AlphaFoldDB" id="A0A4V0NGF9"/>
<name>A0A4V0NGF9_SORCE</name>
<dbReference type="Gene3D" id="3.10.180.10">
    <property type="entry name" value="2,3-Dihydroxybiphenyl 1,2-Dioxygenase, domain 1"/>
    <property type="match status" value="1"/>
</dbReference>